<dbReference type="GO" id="GO:0008792">
    <property type="term" value="F:arginine decarboxylase activity"/>
    <property type="evidence" value="ECO:0007669"/>
    <property type="project" value="UniProtKB-UniRule"/>
</dbReference>
<evidence type="ECO:0000259" key="17">
    <source>
        <dbReference type="Pfam" id="PF17810"/>
    </source>
</evidence>
<dbReference type="Gene3D" id="1.20.58.930">
    <property type="match status" value="1"/>
</dbReference>
<dbReference type="PRINTS" id="PR01180">
    <property type="entry name" value="ARGDCRBXLASE"/>
</dbReference>
<dbReference type="EC" id="4.1.1.19" evidence="5 13"/>
<gene>
    <name evidence="18" type="primary">speA</name>
    <name evidence="18" type="ORF">METESE_14340</name>
</gene>
<evidence type="ECO:0000256" key="9">
    <source>
        <dbReference type="ARBA" id="ARBA00022898"/>
    </source>
</evidence>
<reference evidence="18" key="1">
    <citation type="journal article" date="2023" name="Int. J. Syst. Evol. Microbiol.">
        <title>Mesoterricola silvestris gen. nov., sp. nov., Mesoterricola sediminis sp. nov., Geothrix oryzae sp. nov., Geothrix edaphica sp. nov., Geothrix rubra sp. nov., and Geothrix limicola sp. nov., six novel members of Acidobacteriota isolated from soils.</title>
        <authorList>
            <person name="Itoh H."/>
            <person name="Sugisawa Y."/>
            <person name="Mise K."/>
            <person name="Xu Z."/>
            <person name="Kuniyasu M."/>
            <person name="Ushijima N."/>
            <person name="Kawano K."/>
            <person name="Kobayashi E."/>
            <person name="Shiratori Y."/>
            <person name="Masuda Y."/>
            <person name="Senoo K."/>
        </authorList>
    </citation>
    <scope>NUCLEOTIDE SEQUENCE</scope>
    <source>
        <strain evidence="18">W786</strain>
    </source>
</reference>
<dbReference type="SUPFAM" id="SSF50621">
    <property type="entry name" value="Alanine racemase C-terminal domain-like"/>
    <property type="match status" value="1"/>
</dbReference>
<evidence type="ECO:0000256" key="10">
    <source>
        <dbReference type="ARBA" id="ARBA00023066"/>
    </source>
</evidence>
<dbReference type="InterPro" id="IPR002985">
    <property type="entry name" value="Arg_decrbxlase"/>
</dbReference>
<keyword evidence="19" id="KW-1185">Reference proteome</keyword>
<name>A0AA48KC07_9BACT</name>
<evidence type="ECO:0000256" key="8">
    <source>
        <dbReference type="ARBA" id="ARBA00022842"/>
    </source>
</evidence>
<dbReference type="KEGG" id="msea:METESE_14340"/>
<evidence type="ECO:0000313" key="18">
    <source>
        <dbReference type="EMBL" id="BDU76476.1"/>
    </source>
</evidence>
<evidence type="ECO:0000256" key="4">
    <source>
        <dbReference type="ARBA" id="ARBA00008357"/>
    </source>
</evidence>
<keyword evidence="12" id="KW-0456">Lyase</keyword>
<dbReference type="PANTHER" id="PTHR43295">
    <property type="entry name" value="ARGININE DECARBOXYLASE"/>
    <property type="match status" value="1"/>
</dbReference>
<dbReference type="Pfam" id="PF02784">
    <property type="entry name" value="Orn_Arg_deC_N"/>
    <property type="match status" value="1"/>
</dbReference>
<organism evidence="18 19">
    <name type="scientific">Mesoterricola sediminis</name>
    <dbReference type="NCBI Taxonomy" id="2927980"/>
    <lineage>
        <taxon>Bacteria</taxon>
        <taxon>Pseudomonadati</taxon>
        <taxon>Acidobacteriota</taxon>
        <taxon>Holophagae</taxon>
        <taxon>Holophagales</taxon>
        <taxon>Holophagaceae</taxon>
        <taxon>Mesoterricola</taxon>
    </lineage>
</organism>
<evidence type="ECO:0000256" key="6">
    <source>
        <dbReference type="ARBA" id="ARBA00022723"/>
    </source>
</evidence>
<feature type="domain" description="Arginine decarboxylase helical bundle" evidence="17">
    <location>
        <begin position="371"/>
        <end position="452"/>
    </location>
</feature>
<dbReference type="GO" id="GO:0008295">
    <property type="term" value="P:spermidine biosynthetic process"/>
    <property type="evidence" value="ECO:0007669"/>
    <property type="project" value="UniProtKB-UniRule"/>
</dbReference>
<dbReference type="InterPro" id="IPR022657">
    <property type="entry name" value="De-COase2_CS"/>
</dbReference>
<evidence type="ECO:0000256" key="1">
    <source>
        <dbReference type="ARBA" id="ARBA00001933"/>
    </source>
</evidence>
<dbReference type="RefSeq" id="WP_243335443.1">
    <property type="nucleotide sequence ID" value="NZ_AP027081.1"/>
</dbReference>
<dbReference type="PROSITE" id="PS00879">
    <property type="entry name" value="ODR_DC_2_2"/>
    <property type="match status" value="1"/>
</dbReference>
<dbReference type="EMBL" id="AP027081">
    <property type="protein sequence ID" value="BDU76476.1"/>
    <property type="molecule type" value="Genomic_DNA"/>
</dbReference>
<dbReference type="GO" id="GO:0006527">
    <property type="term" value="P:L-arginine catabolic process"/>
    <property type="evidence" value="ECO:0007669"/>
    <property type="project" value="InterPro"/>
</dbReference>
<keyword evidence="7" id="KW-0210">Decarboxylase</keyword>
<sequence>MAIKNFTVQDAMAIYGVKEWGYGFFSVNSKGHLEVHPTRDENLSCDVHEIVQHLRKKGVHTPLILRFPQILAARVTEINEAFHKAMREYDYAGTYQGVYPVKTNQMKEVVDQVVKAGYKYRYGLEAGSKPELMIALSMNLHPDALVTCNGYKDETFIRMALLAKKAGRNVLITVEKMTELPMILKVAKELKVEPMLGLRFKLNAMGSGKWESSAGDHAKFGLNTQELLEAVETLERRGLLESIVELHFHIGSQITDIRKVKVAMKEATRMYAKLYKRGVPLKYLNVGGGLGVDYDGSRTTFSSSMNYTVEEYASDVVYTTQDVCAQEQVPVPNLLSESGRAVSAFHEIVVVDVIGLIDTTHTKYRVELTGNEPQVLKELAYTRDNLSVKNFAEMYHDAITQKDELITLFNLGYLSLDDRAKGEILFWEVCRKLSRIFSYKSLKYIPEEFQDLSKSLADKLIANFSLFQSMPDHWAIDQLFPVMPIHRLKERPAISATLCDITCDSDGKMEKFIDLKDVRDEIPLHEPRSGEPYYLAFFLTGAYQDILGMRHNLFGSPTEAHVVVNEDEDFKIQQIIPGETMDNVLRSVHYDPDELVEGPTRRRQGKTDASEALKALLTQQRSLTTYLEMP</sequence>
<evidence type="ECO:0000256" key="14">
    <source>
        <dbReference type="PIRSR" id="PIRSR001336-50"/>
    </source>
</evidence>
<evidence type="ECO:0000256" key="7">
    <source>
        <dbReference type="ARBA" id="ARBA00022793"/>
    </source>
</evidence>
<dbReference type="PIRSF" id="PIRSF001336">
    <property type="entry name" value="Arg_decrbxlase"/>
    <property type="match status" value="1"/>
</dbReference>
<accession>A0AA48KC07</accession>
<dbReference type="InterPro" id="IPR029066">
    <property type="entry name" value="PLP-binding_barrel"/>
</dbReference>
<evidence type="ECO:0000256" key="15">
    <source>
        <dbReference type="PIRSR" id="PIRSR600183-50"/>
    </source>
</evidence>
<evidence type="ECO:0000256" key="12">
    <source>
        <dbReference type="ARBA" id="ARBA00023239"/>
    </source>
</evidence>
<evidence type="ECO:0000256" key="5">
    <source>
        <dbReference type="ARBA" id="ARBA00012426"/>
    </source>
</evidence>
<dbReference type="NCBIfam" id="NF003763">
    <property type="entry name" value="PRK05354.1"/>
    <property type="match status" value="1"/>
</dbReference>
<keyword evidence="9 14" id="KW-0663">Pyridoxal phosphate</keyword>
<evidence type="ECO:0000259" key="16">
    <source>
        <dbReference type="Pfam" id="PF02784"/>
    </source>
</evidence>
<dbReference type="SUPFAM" id="SSF51419">
    <property type="entry name" value="PLP-binding barrel"/>
    <property type="match status" value="1"/>
</dbReference>
<dbReference type="InterPro" id="IPR000183">
    <property type="entry name" value="Orn/DAP/Arg_de-COase"/>
</dbReference>
<evidence type="ECO:0000256" key="13">
    <source>
        <dbReference type="NCBIfam" id="TIGR01273"/>
    </source>
</evidence>
<dbReference type="AlphaFoldDB" id="A0AA48KC07"/>
<dbReference type="InterPro" id="IPR040634">
    <property type="entry name" value="Arg_decarb_HB"/>
</dbReference>
<dbReference type="PRINTS" id="PR01179">
    <property type="entry name" value="ODADCRBXLASE"/>
</dbReference>
<keyword evidence="6" id="KW-0479">Metal-binding</keyword>
<dbReference type="GO" id="GO:0046872">
    <property type="term" value="F:metal ion binding"/>
    <property type="evidence" value="ECO:0007669"/>
    <property type="project" value="UniProtKB-KW"/>
</dbReference>
<keyword evidence="10" id="KW-0745">Spermidine biosynthesis</keyword>
<proteinExistence type="inferred from homology"/>
<dbReference type="CDD" id="cd06830">
    <property type="entry name" value="PLPDE_III_ADC"/>
    <property type="match status" value="1"/>
</dbReference>
<dbReference type="NCBIfam" id="TIGR01273">
    <property type="entry name" value="speA"/>
    <property type="match status" value="1"/>
</dbReference>
<comment type="function">
    <text evidence="3">Catalyzes the biosynthesis of agmatine from arginine.</text>
</comment>
<keyword evidence="11" id="KW-0620">Polyamine biosynthesis</keyword>
<evidence type="ECO:0000256" key="2">
    <source>
        <dbReference type="ARBA" id="ARBA00001946"/>
    </source>
</evidence>
<dbReference type="Pfam" id="PF17810">
    <property type="entry name" value="Arg_decarb_HB"/>
    <property type="match status" value="1"/>
</dbReference>
<dbReference type="PANTHER" id="PTHR43295:SF9">
    <property type="entry name" value="BIOSYNTHETIC ARGININE DECARBOXYLASE"/>
    <property type="match status" value="1"/>
</dbReference>
<comment type="similarity">
    <text evidence="4">Belongs to the Orn/Lys/Arg decarboxylase class-II family. SpeA subfamily.</text>
</comment>
<dbReference type="InterPro" id="IPR009006">
    <property type="entry name" value="Ala_racemase/Decarboxylase_C"/>
</dbReference>
<evidence type="ECO:0000256" key="11">
    <source>
        <dbReference type="ARBA" id="ARBA00023115"/>
    </source>
</evidence>
<evidence type="ECO:0000313" key="19">
    <source>
        <dbReference type="Proteomes" id="UP001228113"/>
    </source>
</evidence>
<feature type="active site" description="Proton donor" evidence="15">
    <location>
        <position position="503"/>
    </location>
</feature>
<comment type="cofactor">
    <cofactor evidence="1 14">
        <name>pyridoxal 5'-phosphate</name>
        <dbReference type="ChEBI" id="CHEBI:597326"/>
    </cofactor>
</comment>
<protein>
    <recommendedName>
        <fullName evidence="5 13">Arginine decarboxylase</fullName>
        <ecNumber evidence="5 13">4.1.1.19</ecNumber>
    </recommendedName>
</protein>
<comment type="cofactor">
    <cofactor evidence="2">
        <name>Mg(2+)</name>
        <dbReference type="ChEBI" id="CHEBI:18420"/>
    </cofactor>
</comment>
<dbReference type="Gene3D" id="2.40.37.10">
    <property type="entry name" value="Lyase, Ornithine Decarboxylase, Chain A, domain 1"/>
    <property type="match status" value="1"/>
</dbReference>
<dbReference type="Gene3D" id="3.20.20.10">
    <property type="entry name" value="Alanine racemase"/>
    <property type="match status" value="1"/>
</dbReference>
<feature type="domain" description="Orn/DAP/Arg decarboxylase 2 N-terminal" evidence="16">
    <location>
        <begin position="77"/>
        <end position="344"/>
    </location>
</feature>
<evidence type="ECO:0000256" key="3">
    <source>
        <dbReference type="ARBA" id="ARBA00002257"/>
    </source>
</evidence>
<dbReference type="InterPro" id="IPR022644">
    <property type="entry name" value="De-COase2_N"/>
</dbReference>
<dbReference type="Proteomes" id="UP001228113">
    <property type="component" value="Chromosome"/>
</dbReference>
<feature type="modified residue" description="N6-(pyridoxal phosphate)lysine" evidence="14">
    <location>
        <position position="102"/>
    </location>
</feature>
<keyword evidence="8" id="KW-0460">Magnesium</keyword>